<feature type="compositionally biased region" description="Basic and acidic residues" evidence="9">
    <location>
        <begin position="432"/>
        <end position="441"/>
    </location>
</feature>
<dbReference type="InterPro" id="IPR027685">
    <property type="entry name" value="Shroom_fam"/>
</dbReference>
<dbReference type="Gene3D" id="6.10.250.3120">
    <property type="match status" value="1"/>
</dbReference>
<feature type="region of interest" description="Disordered" evidence="9">
    <location>
        <begin position="306"/>
        <end position="327"/>
    </location>
</feature>
<accession>A0A8C5UCH9</accession>
<evidence type="ECO:0000256" key="3">
    <source>
        <dbReference type="ARBA" id="ARBA00022490"/>
    </source>
</evidence>
<feature type="compositionally biased region" description="Low complexity" evidence="9">
    <location>
        <begin position="118"/>
        <end position="128"/>
    </location>
</feature>
<feature type="compositionally biased region" description="Low complexity" evidence="9">
    <location>
        <begin position="550"/>
        <end position="563"/>
    </location>
</feature>
<feature type="region of interest" description="Disordered" evidence="9">
    <location>
        <begin position="1100"/>
        <end position="1150"/>
    </location>
</feature>
<feature type="coiled-coil region" evidence="8">
    <location>
        <begin position="1303"/>
        <end position="1330"/>
    </location>
</feature>
<feature type="compositionally biased region" description="Polar residues" evidence="9">
    <location>
        <begin position="1136"/>
        <end position="1148"/>
    </location>
</feature>
<evidence type="ECO:0000313" key="13">
    <source>
        <dbReference type="Proteomes" id="UP000694560"/>
    </source>
</evidence>
<sequence>MTSAGNELERWTPRQGGRTGKLVEPVSSPENDHLSSVQSISCMEHLLHLPAADSAYSSFSGGSSGAELTTPWCHGQCCCVPPEQVSYMDSEYVTGIYNLRAAHSDLRSPQPCQAPQLSTHSSSHSTSTDHCGAAPTQRTPNQRPPALAAPAPSPPTRLDSYSVTHRHLGRSRGARGCAGHSEGGEQPAPGVQDSPLAHRDGPQSHHQAAVTQQHLQPDGEKTLENKSLSSDFINDVPKVQGLQTEENGEWSPSRQPMKRNNPHVFSRPSSFIFQEYLKIDSVANAPKILSAHNSIHANKIPKEMNSKPYHRAHSNPSAVNDTQEVKQCPWPSAREAALPSTRKESLAPAQDPLHAQWHSDMDQDVFEDSSDLKHTENVHLNKNVPRKMNSCTDKNQCCDPEGGVGSDVREPVPNQAPKGQRSAQPCSAVEVGHPRGDEWGQGRKQSCDGTTQMAFFRATEDSTAQSLRDVQKEKQGSSSSPSLSTGLEQEEPQPVFLTQLSRQPRQECSGEQITQQATPILYYLSAGKTTAVLHPNKLTHRQEDSRSSPKESPSSSCFASARCPEMQRESHQLQRSSHRQQCSADDLLLQSKDLTLRSPASFTEENFQNDYIEKLKLAQKKVLKETSFKRKDLQMSLPVRLRQKSSKRPSIEHLRSVSLSSASEDAKPVPCSPSHRESLESFSTDEEIRRPQKGQAGGRKRVTQEQKKLCYSEPEKLDYLMDKELSRSEGRDEITEQGAVESRRRDVESRGRALSSSSVSRTELKQIQHSALVEYMERKISRRPRVSQHPPLHRPPLQKRLANPKGPPGQTSNPTGSRKMQNDDVFCRVLSEQKSPDVPPPLAFAPPRSVSSRCDPNKGDRTCTSKCPSAENLPQTGDPASGRAPERSKSTPSSTQDSCRCARCAAAPSRRCGSCPGPGSVRDPEKDGPENHDHNDISARVCCQDEKQQTPETSVPVPRSGSKEGVWVEQECRAQSPRGNDALKSPEQPAAPPKQGMHLRTELAQPHQIRDKNPAKGLLAQETAMNSSHDDVPLEGETERRLQSPQDQWYHELAMEILAKDSSLVDILMPHPLRKTALDLMEGFFPVNVSMLDKSYRKRGKVQHVQENEKSHGDGPEECPESEHEAKQDNKEAASKGNQVLKSSSDSTNELDDITSKKLELMASVRCRLQALWEEREQVLSEVRECAERGEELQATVRDLCKPNEFERYMMFIGDLEKVVSLLLCLSSRLARVQNAISRMDGSTDAEEKQSLNERHRLLSRQREDAKDLKENLDRRERVVSGILAKYLTEQQLRDYQHFVQVKTSLLIEQKDLEEQIKFFEEQLENLEQSIPL</sequence>
<feature type="compositionally biased region" description="Polar residues" evidence="9">
    <location>
        <begin position="204"/>
        <end position="215"/>
    </location>
</feature>
<dbReference type="Ensembl" id="ENSMCST00000020479.1">
    <property type="protein sequence ID" value="ENSMCSP00000019965.1"/>
    <property type="gene ID" value="ENSMCSG00000014023.1"/>
</dbReference>
<keyword evidence="4" id="KW-0493">Microtubule</keyword>
<dbReference type="InterPro" id="IPR014799">
    <property type="entry name" value="ASD2_dom"/>
</dbReference>
<feature type="compositionally biased region" description="Basic residues" evidence="9">
    <location>
        <begin position="164"/>
        <end position="173"/>
    </location>
</feature>
<comment type="subcellular location">
    <subcellularLocation>
        <location evidence="1">Cytoplasm</location>
        <location evidence="1">Cytoskeleton</location>
    </subcellularLocation>
</comment>
<evidence type="ECO:0000256" key="2">
    <source>
        <dbReference type="ARBA" id="ARBA00006469"/>
    </source>
</evidence>
<dbReference type="PANTHER" id="PTHR15012:SF37">
    <property type="entry name" value="PROTEIN SHROOM1"/>
    <property type="match status" value="1"/>
</dbReference>
<name>A0A8C5UCH9_9PASS</name>
<feature type="compositionally biased region" description="Polar residues" evidence="9">
    <location>
        <begin position="864"/>
        <end position="875"/>
    </location>
</feature>
<keyword evidence="8" id="KW-0175">Coiled coil</keyword>
<feature type="compositionally biased region" description="Low complexity" evidence="9">
    <location>
        <begin position="903"/>
        <end position="915"/>
    </location>
</feature>
<feature type="compositionally biased region" description="Basic and acidic residues" evidence="9">
    <location>
        <begin position="1104"/>
        <end position="1134"/>
    </location>
</feature>
<dbReference type="Proteomes" id="UP000694560">
    <property type="component" value="Unplaced"/>
</dbReference>
<dbReference type="GO" id="GO:0051015">
    <property type="term" value="F:actin filament binding"/>
    <property type="evidence" value="ECO:0007669"/>
    <property type="project" value="InterPro"/>
</dbReference>
<feature type="region of interest" description="Disordered" evidence="9">
    <location>
        <begin position="1"/>
        <end position="35"/>
    </location>
</feature>
<feature type="domain" description="ASD2" evidence="11">
    <location>
        <begin position="1051"/>
        <end position="1332"/>
    </location>
</feature>
<feature type="compositionally biased region" description="Polar residues" evidence="9">
    <location>
        <begin position="241"/>
        <end position="254"/>
    </location>
</feature>
<dbReference type="Pfam" id="PF08687">
    <property type="entry name" value="ASD2"/>
    <property type="match status" value="1"/>
</dbReference>
<organism evidence="12 13">
    <name type="scientific">Malurus cyaneus samueli</name>
    <dbReference type="NCBI Taxonomy" id="2593467"/>
    <lineage>
        <taxon>Eukaryota</taxon>
        <taxon>Metazoa</taxon>
        <taxon>Chordata</taxon>
        <taxon>Craniata</taxon>
        <taxon>Vertebrata</taxon>
        <taxon>Euteleostomi</taxon>
        <taxon>Archelosauria</taxon>
        <taxon>Archosauria</taxon>
        <taxon>Dinosauria</taxon>
        <taxon>Saurischia</taxon>
        <taxon>Theropoda</taxon>
        <taxon>Coelurosauria</taxon>
        <taxon>Aves</taxon>
        <taxon>Neognathae</taxon>
        <taxon>Neoaves</taxon>
        <taxon>Telluraves</taxon>
        <taxon>Australaves</taxon>
        <taxon>Passeriformes</taxon>
        <taxon>Meliphagoidea</taxon>
        <taxon>Maluridae</taxon>
        <taxon>Malurus</taxon>
    </lineage>
</organism>
<feature type="domain" description="ASD1" evidence="10">
    <location>
        <begin position="615"/>
        <end position="721"/>
    </location>
</feature>
<evidence type="ECO:0000259" key="10">
    <source>
        <dbReference type="PROSITE" id="PS51306"/>
    </source>
</evidence>
<dbReference type="GO" id="GO:0007015">
    <property type="term" value="P:actin filament organization"/>
    <property type="evidence" value="ECO:0007669"/>
    <property type="project" value="TreeGrafter"/>
</dbReference>
<keyword evidence="3" id="KW-0963">Cytoplasm</keyword>
<feature type="compositionally biased region" description="Basic and acidic residues" evidence="9">
    <location>
        <begin position="370"/>
        <end position="379"/>
    </location>
</feature>
<feature type="compositionally biased region" description="Basic and acidic residues" evidence="9">
    <location>
        <begin position="540"/>
        <end position="549"/>
    </location>
</feature>
<keyword evidence="13" id="KW-1185">Reference proteome</keyword>
<keyword evidence="6" id="KW-0206">Cytoskeleton</keyword>
<dbReference type="PANTHER" id="PTHR15012">
    <property type="entry name" value="APICAL PROTEIN/SHROOM-RELATED"/>
    <property type="match status" value="1"/>
</dbReference>
<feature type="region of interest" description="Disordered" evidence="9">
    <location>
        <begin position="370"/>
        <end position="447"/>
    </location>
</feature>
<proteinExistence type="inferred from homology"/>
<dbReference type="GO" id="GO:0030864">
    <property type="term" value="C:cortical actin cytoskeleton"/>
    <property type="evidence" value="ECO:0007669"/>
    <property type="project" value="TreeGrafter"/>
</dbReference>
<evidence type="ECO:0000256" key="8">
    <source>
        <dbReference type="SAM" id="Coils"/>
    </source>
</evidence>
<feature type="region of interest" description="Disordered" evidence="9">
    <location>
        <begin position="106"/>
        <end position="263"/>
    </location>
</feature>
<evidence type="ECO:0000256" key="4">
    <source>
        <dbReference type="ARBA" id="ARBA00022701"/>
    </source>
</evidence>
<evidence type="ECO:0000256" key="5">
    <source>
        <dbReference type="ARBA" id="ARBA00023203"/>
    </source>
</evidence>
<feature type="region of interest" description="Disordered" evidence="9">
    <location>
        <begin position="461"/>
        <end position="491"/>
    </location>
</feature>
<keyword evidence="5 7" id="KW-0009">Actin-binding</keyword>
<evidence type="ECO:0000256" key="1">
    <source>
        <dbReference type="ARBA" id="ARBA00004245"/>
    </source>
</evidence>
<dbReference type="GO" id="GO:0005912">
    <property type="term" value="C:adherens junction"/>
    <property type="evidence" value="ECO:0007669"/>
    <property type="project" value="TreeGrafter"/>
</dbReference>
<feature type="compositionally biased region" description="Basic and acidic residues" evidence="9">
    <location>
        <begin position="741"/>
        <end position="751"/>
    </location>
</feature>
<dbReference type="GO" id="GO:0005874">
    <property type="term" value="C:microtubule"/>
    <property type="evidence" value="ECO:0007669"/>
    <property type="project" value="UniProtKB-KW"/>
</dbReference>
<dbReference type="OrthoDB" id="10063560at2759"/>
<dbReference type="Pfam" id="PF08688">
    <property type="entry name" value="ASD1"/>
    <property type="match status" value="1"/>
</dbReference>
<feature type="coiled-coil region" evidence="8">
    <location>
        <begin position="1249"/>
        <end position="1279"/>
    </location>
</feature>
<evidence type="ECO:0000256" key="7">
    <source>
        <dbReference type="PROSITE-ProRule" id="PRU00637"/>
    </source>
</evidence>
<feature type="region of interest" description="Disordered" evidence="9">
    <location>
        <begin position="639"/>
        <end position="997"/>
    </location>
</feature>
<dbReference type="PROSITE" id="PS51307">
    <property type="entry name" value="ASD2"/>
    <property type="match status" value="1"/>
</dbReference>
<reference evidence="12" key="2">
    <citation type="submission" date="2025-09" db="UniProtKB">
        <authorList>
            <consortium name="Ensembl"/>
        </authorList>
    </citation>
    <scope>IDENTIFICATION</scope>
</reference>
<reference evidence="12" key="1">
    <citation type="submission" date="2025-08" db="UniProtKB">
        <authorList>
            <consortium name="Ensembl"/>
        </authorList>
    </citation>
    <scope>IDENTIFICATION</scope>
</reference>
<evidence type="ECO:0008006" key="14">
    <source>
        <dbReference type="Google" id="ProtNLM"/>
    </source>
</evidence>
<evidence type="ECO:0000256" key="9">
    <source>
        <dbReference type="SAM" id="MobiDB-lite"/>
    </source>
</evidence>
<evidence type="ECO:0000259" key="11">
    <source>
        <dbReference type="PROSITE" id="PS51307"/>
    </source>
</evidence>
<dbReference type="PROSITE" id="PS51306">
    <property type="entry name" value="ASD1"/>
    <property type="match status" value="1"/>
</dbReference>
<dbReference type="InterPro" id="IPR014800">
    <property type="entry name" value="ASD1_dom"/>
</dbReference>
<dbReference type="GO" id="GO:0016324">
    <property type="term" value="C:apical plasma membrane"/>
    <property type="evidence" value="ECO:0007669"/>
    <property type="project" value="TreeGrafter"/>
</dbReference>
<feature type="compositionally biased region" description="Low complexity" evidence="9">
    <location>
        <begin position="752"/>
        <end position="761"/>
    </location>
</feature>
<feature type="compositionally biased region" description="Basic and acidic residues" evidence="9">
    <location>
        <begin position="922"/>
        <end position="949"/>
    </location>
</feature>
<comment type="similarity">
    <text evidence="2">Belongs to the shroom family.</text>
</comment>
<dbReference type="GO" id="GO:0043296">
    <property type="term" value="C:apical junction complex"/>
    <property type="evidence" value="ECO:0007669"/>
    <property type="project" value="TreeGrafter"/>
</dbReference>
<evidence type="ECO:0000256" key="6">
    <source>
        <dbReference type="ARBA" id="ARBA00023212"/>
    </source>
</evidence>
<feature type="compositionally biased region" description="Polar residues" evidence="9">
    <location>
        <begin position="809"/>
        <end position="819"/>
    </location>
</feature>
<protein>
    <recommendedName>
        <fullName evidence="14">Protein Shroom1</fullName>
    </recommendedName>
</protein>
<feature type="region of interest" description="Disordered" evidence="9">
    <location>
        <begin position="539"/>
        <end position="563"/>
    </location>
</feature>
<evidence type="ECO:0000313" key="12">
    <source>
        <dbReference type="Ensembl" id="ENSMCSP00000019965.1"/>
    </source>
</evidence>
<feature type="compositionally biased region" description="Basic and acidic residues" evidence="9">
    <location>
        <begin position="702"/>
        <end position="734"/>
    </location>
</feature>